<dbReference type="PANTHER" id="PTHR42977:SF3">
    <property type="entry name" value="AB HYDROLASE-1 DOMAIN-CONTAINING PROTEIN"/>
    <property type="match status" value="1"/>
</dbReference>
<protein>
    <submittedName>
        <fullName evidence="3">Alpha/beta-hydrolase</fullName>
    </submittedName>
</protein>
<accession>A0A2J6R871</accession>
<dbReference type="Gene3D" id="3.40.50.1820">
    <property type="entry name" value="alpha/beta hydrolase"/>
    <property type="match status" value="1"/>
</dbReference>
<dbReference type="Pfam" id="PF00561">
    <property type="entry name" value="Abhydrolase_1"/>
    <property type="match status" value="1"/>
</dbReference>
<dbReference type="PANTHER" id="PTHR42977">
    <property type="entry name" value="HYDROLASE-RELATED"/>
    <property type="match status" value="1"/>
</dbReference>
<dbReference type="InterPro" id="IPR051340">
    <property type="entry name" value="Haloalkane_dehalogenase"/>
</dbReference>
<dbReference type="AlphaFoldDB" id="A0A2J6R871"/>
<dbReference type="GO" id="GO:0004301">
    <property type="term" value="F:epoxide hydrolase activity"/>
    <property type="evidence" value="ECO:0007669"/>
    <property type="project" value="TreeGrafter"/>
</dbReference>
<evidence type="ECO:0000259" key="2">
    <source>
        <dbReference type="Pfam" id="PF00561"/>
    </source>
</evidence>
<dbReference type="PRINTS" id="PR00412">
    <property type="entry name" value="EPOXHYDRLASE"/>
</dbReference>
<dbReference type="InterPro" id="IPR029058">
    <property type="entry name" value="AB_hydrolase_fold"/>
</dbReference>
<dbReference type="InterPro" id="IPR000073">
    <property type="entry name" value="AB_hydrolase_1"/>
</dbReference>
<keyword evidence="4" id="KW-1185">Reference proteome</keyword>
<sequence>MASTKISTITADGVEVFYRSTGSPTAPVLLLLHGFPSSSHMFRNLIPLLSTKYHVIAPDLPGFGFTVVPKSRNYIYNFESITHTIISFLDALSIEKFAVYIFDYGAPTAFRLALERPDAITALITQNGNAYVEGLGKDFWAPIQAYWNSGASSDREAIRSAALNFETTKWQYTFGSPHAESIPPESYYLDAALLARPGNEDIQLDILYDYRTNVELYPRFQAWLRESKVKVLTIWGKKDPIFVKEGAEAFRRDVEEERLQVEWLDAGHFALETNEIEVARLIGGFLEKHGI</sequence>
<dbReference type="OrthoDB" id="6431331at2759"/>
<gene>
    <name evidence="3" type="ORF">L207DRAFT_516839</name>
</gene>
<reference evidence="3 4" key="1">
    <citation type="submission" date="2016-04" db="EMBL/GenBank/DDBJ databases">
        <title>A degradative enzymes factory behind the ericoid mycorrhizal symbiosis.</title>
        <authorList>
            <consortium name="DOE Joint Genome Institute"/>
            <person name="Martino E."/>
            <person name="Morin E."/>
            <person name="Grelet G."/>
            <person name="Kuo A."/>
            <person name="Kohler A."/>
            <person name="Daghino S."/>
            <person name="Barry K."/>
            <person name="Choi C."/>
            <person name="Cichocki N."/>
            <person name="Clum A."/>
            <person name="Copeland A."/>
            <person name="Hainaut M."/>
            <person name="Haridas S."/>
            <person name="Labutti K."/>
            <person name="Lindquist E."/>
            <person name="Lipzen A."/>
            <person name="Khouja H.-R."/>
            <person name="Murat C."/>
            <person name="Ohm R."/>
            <person name="Olson A."/>
            <person name="Spatafora J."/>
            <person name="Veneault-Fourrey C."/>
            <person name="Henrissat B."/>
            <person name="Grigoriev I."/>
            <person name="Martin F."/>
            <person name="Perotto S."/>
        </authorList>
    </citation>
    <scope>NUCLEOTIDE SEQUENCE [LARGE SCALE GENOMIC DNA]</scope>
    <source>
        <strain evidence="3 4">F</strain>
    </source>
</reference>
<dbReference type="EMBL" id="KZ613953">
    <property type="protein sequence ID" value="PMD34690.1"/>
    <property type="molecule type" value="Genomic_DNA"/>
</dbReference>
<proteinExistence type="predicted"/>
<dbReference type="InterPro" id="IPR000639">
    <property type="entry name" value="Epox_hydrolase-like"/>
</dbReference>
<organism evidence="3 4">
    <name type="scientific">Hyaloscypha variabilis (strain UAMH 11265 / GT02V1 / F)</name>
    <name type="common">Meliniomyces variabilis</name>
    <dbReference type="NCBI Taxonomy" id="1149755"/>
    <lineage>
        <taxon>Eukaryota</taxon>
        <taxon>Fungi</taxon>
        <taxon>Dikarya</taxon>
        <taxon>Ascomycota</taxon>
        <taxon>Pezizomycotina</taxon>
        <taxon>Leotiomycetes</taxon>
        <taxon>Helotiales</taxon>
        <taxon>Hyaloscyphaceae</taxon>
        <taxon>Hyaloscypha</taxon>
        <taxon>Hyaloscypha variabilis</taxon>
    </lineage>
</organism>
<evidence type="ECO:0000313" key="3">
    <source>
        <dbReference type="EMBL" id="PMD34690.1"/>
    </source>
</evidence>
<name>A0A2J6R871_HYAVF</name>
<dbReference type="SUPFAM" id="SSF53474">
    <property type="entry name" value="alpha/beta-Hydrolases"/>
    <property type="match status" value="1"/>
</dbReference>
<dbReference type="Proteomes" id="UP000235786">
    <property type="component" value="Unassembled WGS sequence"/>
</dbReference>
<evidence type="ECO:0000313" key="4">
    <source>
        <dbReference type="Proteomes" id="UP000235786"/>
    </source>
</evidence>
<feature type="domain" description="AB hydrolase-1" evidence="2">
    <location>
        <begin position="27"/>
        <end position="274"/>
    </location>
</feature>
<dbReference type="STRING" id="1149755.A0A2J6R871"/>
<evidence type="ECO:0000256" key="1">
    <source>
        <dbReference type="ARBA" id="ARBA00022801"/>
    </source>
</evidence>
<keyword evidence="1 3" id="KW-0378">Hydrolase</keyword>